<dbReference type="Pfam" id="PF01055">
    <property type="entry name" value="Glyco_hydro_31_2nd"/>
    <property type="match status" value="1"/>
</dbReference>
<dbReference type="SUPFAM" id="SSF51011">
    <property type="entry name" value="Glycosyl hydrolase domain"/>
    <property type="match status" value="1"/>
</dbReference>
<dbReference type="InterPro" id="IPR000322">
    <property type="entry name" value="Glyco_hydro_31_TIM"/>
</dbReference>
<dbReference type="Pfam" id="PF13802">
    <property type="entry name" value="Gal_mutarotas_2"/>
    <property type="match status" value="1"/>
</dbReference>
<dbReference type="PANTHER" id="PTHR43863">
    <property type="entry name" value="HYDROLASE, PUTATIVE (AFU_ORTHOLOGUE AFUA_1G03140)-RELATED"/>
    <property type="match status" value="1"/>
</dbReference>
<feature type="domain" description="Glycosyl hydrolase family 31 C-terminal" evidence="6">
    <location>
        <begin position="585"/>
        <end position="671"/>
    </location>
</feature>
<dbReference type="InterPro" id="IPR048395">
    <property type="entry name" value="Glyco_hydro_31_C"/>
</dbReference>
<dbReference type="InterPro" id="IPR025887">
    <property type="entry name" value="Glyco_hydro_31_N_dom"/>
</dbReference>
<feature type="domain" description="Glycoside hydrolase family 31 N-terminal" evidence="4">
    <location>
        <begin position="43"/>
        <end position="198"/>
    </location>
</feature>
<keyword evidence="2" id="KW-0326">Glycosidase</keyword>
<feature type="domain" description="Glycoside hydrolase family 31 TIM barrel" evidence="3">
    <location>
        <begin position="240"/>
        <end position="576"/>
    </location>
</feature>
<dbReference type="InterPro" id="IPR013780">
    <property type="entry name" value="Glyco_hydro_b"/>
</dbReference>
<dbReference type="CDD" id="cd14752">
    <property type="entry name" value="GH31_N"/>
    <property type="match status" value="1"/>
</dbReference>
<dbReference type="SUPFAM" id="SSF51445">
    <property type="entry name" value="(Trans)glycosidases"/>
    <property type="match status" value="1"/>
</dbReference>
<dbReference type="InterPro" id="IPR051816">
    <property type="entry name" value="Glycosyl_Hydrolase_31"/>
</dbReference>
<dbReference type="Gene3D" id="2.60.40.1760">
    <property type="entry name" value="glycosyl hydrolase (family 31)"/>
    <property type="match status" value="1"/>
</dbReference>
<dbReference type="InterPro" id="IPR011013">
    <property type="entry name" value="Gal_mutarotase_sf_dom"/>
</dbReference>
<dbReference type="Pfam" id="PF21365">
    <property type="entry name" value="Glyco_hydro_31_3rd"/>
    <property type="match status" value="1"/>
</dbReference>
<organism evidence="7 8">
    <name type="scientific">Persicobacter psychrovividus</name>
    <dbReference type="NCBI Taxonomy" id="387638"/>
    <lineage>
        <taxon>Bacteria</taxon>
        <taxon>Pseudomonadati</taxon>
        <taxon>Bacteroidota</taxon>
        <taxon>Cytophagia</taxon>
        <taxon>Cytophagales</taxon>
        <taxon>Persicobacteraceae</taxon>
        <taxon>Persicobacter</taxon>
    </lineage>
</organism>
<evidence type="ECO:0000259" key="5">
    <source>
        <dbReference type="Pfam" id="PF17137"/>
    </source>
</evidence>
<keyword evidence="7" id="KW-0614">Plasmid</keyword>
<feature type="domain" description="DUF5110" evidence="5">
    <location>
        <begin position="689"/>
        <end position="753"/>
    </location>
</feature>
<evidence type="ECO:0000259" key="6">
    <source>
        <dbReference type="Pfam" id="PF21365"/>
    </source>
</evidence>
<evidence type="ECO:0000259" key="3">
    <source>
        <dbReference type="Pfam" id="PF01055"/>
    </source>
</evidence>
<geneLocation type="plasmid" evidence="7 8">
    <name>pPP4</name>
</geneLocation>
<dbReference type="PANTHER" id="PTHR43863:SF2">
    <property type="entry name" value="MALTASE-GLUCOAMYLASE"/>
    <property type="match status" value="1"/>
</dbReference>
<keyword evidence="8" id="KW-1185">Reference proteome</keyword>
<evidence type="ECO:0000313" key="7">
    <source>
        <dbReference type="EMBL" id="BDD01886.1"/>
    </source>
</evidence>
<proteinExistence type="inferred from homology"/>
<gene>
    <name evidence="7" type="ORF">PEPS_41660</name>
</gene>
<dbReference type="Gene3D" id="2.60.40.1180">
    <property type="entry name" value="Golgi alpha-mannosidase II"/>
    <property type="match status" value="2"/>
</dbReference>
<reference evidence="7 8" key="1">
    <citation type="submission" date="2021-12" db="EMBL/GenBank/DDBJ databases">
        <title>Genome sequencing of bacteria with rrn-lacking chromosome and rrn-plasmid.</title>
        <authorList>
            <person name="Anda M."/>
            <person name="Iwasaki W."/>
        </authorList>
    </citation>
    <scope>NUCLEOTIDE SEQUENCE [LARGE SCALE GENOMIC DNA]</scope>
    <source>
        <strain evidence="7 8">NBRC 101262</strain>
        <plasmid evidence="7 8">pPP4</plasmid>
    </source>
</reference>
<name>A0ABN6LFE4_9BACT</name>
<protein>
    <submittedName>
        <fullName evidence="7">Alpha-glucosidase</fullName>
    </submittedName>
</protein>
<dbReference type="Proteomes" id="UP001354989">
    <property type="component" value="Plasmid pPP4"/>
</dbReference>
<dbReference type="InterPro" id="IPR017853">
    <property type="entry name" value="GH"/>
</dbReference>
<evidence type="ECO:0000256" key="2">
    <source>
        <dbReference type="RuleBase" id="RU361185"/>
    </source>
</evidence>
<dbReference type="InterPro" id="IPR033403">
    <property type="entry name" value="DUF5110"/>
</dbReference>
<dbReference type="SUPFAM" id="SSF74650">
    <property type="entry name" value="Galactose mutarotase-like"/>
    <property type="match status" value="1"/>
</dbReference>
<evidence type="ECO:0000313" key="8">
    <source>
        <dbReference type="Proteomes" id="UP001354989"/>
    </source>
</evidence>
<dbReference type="Gene3D" id="3.20.20.80">
    <property type="entry name" value="Glycosidases"/>
    <property type="match status" value="1"/>
</dbReference>
<sequence>MRILLLFLLGLFSACQTVKFTDDTFTFKQEGKDFFINGPSDSLQVNFLANGNIRLAFLNQPENDFSFIDDKQFILPKVIEHQDQLLLQGATSALKISKSPWQISLLDQQGKTLSVINAYEKSAKKSKVIFSAEKVEAFYGMGQKTIPVNRKGYAFSTVNNHVGGYSKPYENLQVNIPYLYTDRKFGVFFDNSYTGNFDLCKTSPNQWSYQTDGGQMVIYFTVGEQLQDLQNQYFALTGYPSLPPKWVFGLMQSKCSYQDDKEVYKVVEEFQANQLPLDAIILDANWFGGYNDNSHNMGNFTWEKNHFPNPKGFMQKLKDRHIKTLIINEPQINQSSENFEFLKQQGWLMKVQDSAYVLPSFWAGSAALLDLTNPSAQDWLWKKQKANLDLGLDAFWVDLTEPDVSTTAGQFFMGEEPKVHNIYSYLFAQVLDRGMKQDFPDRRLYNITRAGTAGMHKFGAFNWSGDAAKNFDALALQVPMLIGCSMSGMPHFASDIGGFTNAWDQIGDWQAYDGPKACTSPELYTRWFQFGVFSPILRPHSGEDQSCEPYAFDQQTLEISRKYLNLRYRLIPYIYSYAAKTTFEGEQLIKPMMMKFDDPAVKQRDDQYLFGDLLVAPVVKEGADSQLVYLPKLGDGQKWFDFFDDQIYEPGEQQVAAGIDKIPVFVSSGTIYPLADLAMNTASQTEDHLTVVAYRGTGAFNLYEDDGTSRAYETGQYSMTDFVMTAEENTIQFEVNQHGKLQNETRSYTFDFRDIPQKPLLKVNGQAIAEDRFDYDENTKRLTFNHPQEGPQKLVISMQI</sequence>
<accession>A0ABN6LFE4</accession>
<evidence type="ECO:0000259" key="4">
    <source>
        <dbReference type="Pfam" id="PF13802"/>
    </source>
</evidence>
<dbReference type="PROSITE" id="PS51257">
    <property type="entry name" value="PROKAR_LIPOPROTEIN"/>
    <property type="match status" value="1"/>
</dbReference>
<evidence type="ECO:0000256" key="1">
    <source>
        <dbReference type="ARBA" id="ARBA00007806"/>
    </source>
</evidence>
<dbReference type="RefSeq" id="WP_338399089.1">
    <property type="nucleotide sequence ID" value="NZ_AP025296.1"/>
</dbReference>
<dbReference type="Pfam" id="PF17137">
    <property type="entry name" value="DUF5110"/>
    <property type="match status" value="1"/>
</dbReference>
<keyword evidence="2" id="KW-0378">Hydrolase</keyword>
<comment type="similarity">
    <text evidence="1 2">Belongs to the glycosyl hydrolase 31 family.</text>
</comment>
<dbReference type="EMBL" id="AP025296">
    <property type="protein sequence ID" value="BDD01886.1"/>
    <property type="molecule type" value="Genomic_DNA"/>
</dbReference>